<dbReference type="InterPro" id="IPR018060">
    <property type="entry name" value="HTH_AraC"/>
</dbReference>
<dbReference type="PANTHER" id="PTHR43280:SF32">
    <property type="entry name" value="TRANSCRIPTIONAL REGULATORY PROTEIN"/>
    <property type="match status" value="1"/>
</dbReference>
<dbReference type="PROSITE" id="PS01124">
    <property type="entry name" value="HTH_ARAC_FAMILY_2"/>
    <property type="match status" value="1"/>
</dbReference>
<dbReference type="SMART" id="SM00342">
    <property type="entry name" value="HTH_ARAC"/>
    <property type="match status" value="1"/>
</dbReference>
<dbReference type="PRINTS" id="PR00032">
    <property type="entry name" value="HTHARAC"/>
</dbReference>
<dbReference type="Pfam" id="PF12833">
    <property type="entry name" value="HTH_18"/>
    <property type="match status" value="1"/>
</dbReference>
<keyword evidence="3" id="KW-0804">Transcription</keyword>
<reference evidence="6" key="1">
    <citation type="journal article" date="2019" name="Int. J. Syst. Evol. Microbiol.">
        <title>The Global Catalogue of Microorganisms (GCM) 10K type strain sequencing project: providing services to taxonomists for standard genome sequencing and annotation.</title>
        <authorList>
            <consortium name="The Broad Institute Genomics Platform"/>
            <consortium name="The Broad Institute Genome Sequencing Center for Infectious Disease"/>
            <person name="Wu L."/>
            <person name="Ma J."/>
        </authorList>
    </citation>
    <scope>NUCLEOTIDE SEQUENCE [LARGE SCALE GENOMIC DNA]</scope>
    <source>
        <strain evidence="6">KCTC 42248</strain>
    </source>
</reference>
<comment type="caution">
    <text evidence="5">The sequence shown here is derived from an EMBL/GenBank/DDBJ whole genome shotgun (WGS) entry which is preliminary data.</text>
</comment>
<dbReference type="InterPro" id="IPR020449">
    <property type="entry name" value="Tscrpt_reg_AraC-type_HTH"/>
</dbReference>
<dbReference type="SUPFAM" id="SSF46689">
    <property type="entry name" value="Homeodomain-like"/>
    <property type="match status" value="1"/>
</dbReference>
<evidence type="ECO:0000256" key="3">
    <source>
        <dbReference type="ARBA" id="ARBA00023163"/>
    </source>
</evidence>
<accession>A0ABW5NN34</accession>
<feature type="domain" description="HTH araC/xylS-type" evidence="4">
    <location>
        <begin position="187"/>
        <end position="285"/>
    </location>
</feature>
<keyword evidence="6" id="KW-1185">Reference proteome</keyword>
<dbReference type="Gene3D" id="1.10.10.60">
    <property type="entry name" value="Homeodomain-like"/>
    <property type="match status" value="1"/>
</dbReference>
<protein>
    <submittedName>
        <fullName evidence="5">AraC family transcriptional regulator</fullName>
    </submittedName>
</protein>
<gene>
    <name evidence="5" type="ORF">ACFSQ3_15180</name>
</gene>
<evidence type="ECO:0000259" key="4">
    <source>
        <dbReference type="PROSITE" id="PS01124"/>
    </source>
</evidence>
<keyword evidence="2" id="KW-0238">DNA-binding</keyword>
<evidence type="ECO:0000313" key="6">
    <source>
        <dbReference type="Proteomes" id="UP001597393"/>
    </source>
</evidence>
<proteinExistence type="predicted"/>
<evidence type="ECO:0000313" key="5">
    <source>
        <dbReference type="EMBL" id="MFD2600295.1"/>
    </source>
</evidence>
<organism evidence="5 6">
    <name type="scientific">Sphingobacterium corticis</name>
    <dbReference type="NCBI Taxonomy" id="1812823"/>
    <lineage>
        <taxon>Bacteria</taxon>
        <taxon>Pseudomonadati</taxon>
        <taxon>Bacteroidota</taxon>
        <taxon>Sphingobacteriia</taxon>
        <taxon>Sphingobacteriales</taxon>
        <taxon>Sphingobacteriaceae</taxon>
        <taxon>Sphingobacterium</taxon>
    </lineage>
</organism>
<evidence type="ECO:0000256" key="2">
    <source>
        <dbReference type="ARBA" id="ARBA00023125"/>
    </source>
</evidence>
<sequence>MESSRSLKEHIYNLRIDDACAQATNFCVLQISKNAVFASQIAQQHKAEFYCLLFLQSGKATVYVQNDEVQLYNQQVIIINPSSLRSFQFSADAKAYVICFTETFFSLRYHDHILQKFAFYNQDKSTFPISIDDQKKWISLMDFMLQEDVTYPTSQATLRSYLNILLQETEKYLSDESHQKHVNEKITHFMQLVDEQFRHHKNPSYYADRLHISPGYLNKLCKLEQLNTSSEIIRNRILMEAKRLLNHTKDTVSEIAYTLGFESPSYFNTFFKKNAGITPEKYRKQELT</sequence>
<dbReference type="InterPro" id="IPR009057">
    <property type="entry name" value="Homeodomain-like_sf"/>
</dbReference>
<dbReference type="RefSeq" id="WP_380870435.1">
    <property type="nucleotide sequence ID" value="NZ_JBHUMA010000009.1"/>
</dbReference>
<dbReference type="EMBL" id="JBHUMA010000009">
    <property type="protein sequence ID" value="MFD2600295.1"/>
    <property type="molecule type" value="Genomic_DNA"/>
</dbReference>
<dbReference type="PANTHER" id="PTHR43280">
    <property type="entry name" value="ARAC-FAMILY TRANSCRIPTIONAL REGULATOR"/>
    <property type="match status" value="1"/>
</dbReference>
<keyword evidence="1" id="KW-0805">Transcription regulation</keyword>
<dbReference type="Proteomes" id="UP001597393">
    <property type="component" value="Unassembled WGS sequence"/>
</dbReference>
<name>A0ABW5NN34_9SPHI</name>
<evidence type="ECO:0000256" key="1">
    <source>
        <dbReference type="ARBA" id="ARBA00023015"/>
    </source>
</evidence>